<feature type="compositionally biased region" description="Low complexity" evidence="1">
    <location>
        <begin position="1058"/>
        <end position="1068"/>
    </location>
</feature>
<feature type="compositionally biased region" description="Polar residues" evidence="1">
    <location>
        <begin position="456"/>
        <end position="467"/>
    </location>
</feature>
<feature type="domain" description="FHA" evidence="2">
    <location>
        <begin position="35"/>
        <end position="83"/>
    </location>
</feature>
<dbReference type="Gene3D" id="2.60.200.20">
    <property type="match status" value="1"/>
</dbReference>
<evidence type="ECO:0000256" key="1">
    <source>
        <dbReference type="SAM" id="MobiDB-lite"/>
    </source>
</evidence>
<evidence type="ECO:0000313" key="3">
    <source>
        <dbReference type="EMBL" id="JAC81131.1"/>
    </source>
</evidence>
<accession>A0A061SEJ6</accession>
<dbReference type="InterPro" id="IPR008984">
    <property type="entry name" value="SMAD_FHA_dom_sf"/>
</dbReference>
<feature type="compositionally biased region" description="Basic and acidic residues" evidence="1">
    <location>
        <begin position="417"/>
        <end position="433"/>
    </location>
</feature>
<feature type="compositionally biased region" description="Polar residues" evidence="1">
    <location>
        <begin position="182"/>
        <end position="192"/>
    </location>
</feature>
<dbReference type="Pfam" id="PF00498">
    <property type="entry name" value="FHA"/>
    <property type="match status" value="1"/>
</dbReference>
<dbReference type="PROSITE" id="PS50006">
    <property type="entry name" value="FHA_DOMAIN"/>
    <property type="match status" value="1"/>
</dbReference>
<feature type="region of interest" description="Disordered" evidence="1">
    <location>
        <begin position="742"/>
        <end position="781"/>
    </location>
</feature>
<feature type="compositionally biased region" description="Low complexity" evidence="1">
    <location>
        <begin position="503"/>
        <end position="537"/>
    </location>
</feature>
<feature type="compositionally biased region" description="Low complexity" evidence="1">
    <location>
        <begin position="1019"/>
        <end position="1037"/>
    </location>
</feature>
<feature type="compositionally biased region" description="Acidic residues" evidence="1">
    <location>
        <begin position="1177"/>
        <end position="1186"/>
    </location>
</feature>
<dbReference type="EMBL" id="GBEZ01004053">
    <property type="protein sequence ID" value="JAC81131.1"/>
    <property type="molecule type" value="Transcribed_RNA"/>
</dbReference>
<organism evidence="3">
    <name type="scientific">Tetraselmis sp. GSL018</name>
    <dbReference type="NCBI Taxonomy" id="582737"/>
    <lineage>
        <taxon>Eukaryota</taxon>
        <taxon>Viridiplantae</taxon>
        <taxon>Chlorophyta</taxon>
        <taxon>core chlorophytes</taxon>
        <taxon>Chlorodendrophyceae</taxon>
        <taxon>Chlorodendrales</taxon>
        <taxon>Chlorodendraceae</taxon>
        <taxon>Tetraselmis</taxon>
    </lineage>
</organism>
<feature type="region of interest" description="Disordered" evidence="1">
    <location>
        <begin position="1127"/>
        <end position="1268"/>
    </location>
</feature>
<feature type="compositionally biased region" description="Low complexity" evidence="1">
    <location>
        <begin position="743"/>
        <end position="754"/>
    </location>
</feature>
<dbReference type="InterPro" id="IPR000253">
    <property type="entry name" value="FHA_dom"/>
</dbReference>
<feature type="region of interest" description="Disordered" evidence="1">
    <location>
        <begin position="182"/>
        <end position="578"/>
    </location>
</feature>
<feature type="region of interest" description="Disordered" evidence="1">
    <location>
        <begin position="129"/>
        <end position="169"/>
    </location>
</feature>
<reference evidence="3" key="1">
    <citation type="submission" date="2014-05" db="EMBL/GenBank/DDBJ databases">
        <title>The transcriptome of the halophilic microalga Tetraselmis sp. GSL018 isolated from the Great Salt Lake, Utah.</title>
        <authorList>
            <person name="Jinkerson R.E."/>
            <person name="D'Adamo S."/>
            <person name="Posewitz M.C."/>
        </authorList>
    </citation>
    <scope>NUCLEOTIDE SEQUENCE</scope>
    <source>
        <strain evidence="3">GSL018</strain>
    </source>
</reference>
<feature type="compositionally biased region" description="Basic residues" evidence="1">
    <location>
        <begin position="987"/>
        <end position="996"/>
    </location>
</feature>
<proteinExistence type="predicted"/>
<feature type="compositionally biased region" description="Low complexity" evidence="1">
    <location>
        <begin position="318"/>
        <end position="332"/>
    </location>
</feature>
<evidence type="ECO:0000259" key="2">
    <source>
        <dbReference type="PROSITE" id="PS50006"/>
    </source>
</evidence>
<feature type="compositionally biased region" description="Acidic residues" evidence="1">
    <location>
        <begin position="157"/>
        <end position="169"/>
    </location>
</feature>
<feature type="region of interest" description="Disordered" evidence="1">
    <location>
        <begin position="908"/>
        <end position="1106"/>
    </location>
</feature>
<feature type="region of interest" description="Disordered" evidence="1">
    <location>
        <begin position="595"/>
        <end position="642"/>
    </location>
</feature>
<feature type="compositionally biased region" description="Low complexity" evidence="1">
    <location>
        <begin position="251"/>
        <end position="271"/>
    </location>
</feature>
<dbReference type="SUPFAM" id="SSF49879">
    <property type="entry name" value="SMAD/FHA domain"/>
    <property type="match status" value="1"/>
</dbReference>
<protein>
    <recommendedName>
        <fullName evidence="2">FHA domain-containing protein</fullName>
    </recommendedName>
</protein>
<sequence length="1268" mass="129718">MSNCPGTALPHQLGVFSEERKTGARVLHTVKQKELTIGRDRSTDIRIIHKDVSRIHGLITIEDGQATLLQKGTKPMFVNGCELLPGESRTVNPADTIEVRLENETRFLRFHPGGLESEKRARAPLADLAPNSMQPTENAAPADPLARSAGCPRIDEGGSDEEDEEEEDDMPLFMLSNSKASLQERATPQSGTAVVGPSHSTPELHPLDPLPHEPAEGEEEEPLVPGQLAIPDAAGAAAGRPGTGGGEQSARHPAAASPAPQSGSNPSNPSRTPEAPPGREDRTPKRQLRSALKKPGIPFQADTPIPAQYASGSPALAGRGVVPPRVGFPPVRLMGGGDPAVRMSQRSSARNRFAFGSRGRKLLAASSARKGTGEGKSSQEPSTPEGVPVDLATDPPSAKPPPVEADVESTPALRSWAFRDADDRRASLEPATREKKRVRFVDSVDFTPSVGAPTPSCDTPSPLTTGGSCAPKLTPLGEEPLPESSPGGPAQGTLADVSQSPCPGAEAEPVAAAEAVAAGGPGGAQSPSAEPAPAPEETLLPAQGGPEVPPPSSAPSESPWSLKPPSNTPVSMSAARDAHAHLDHDLVATRLAEVTAAGGSPSGASDSDGGSDDDPEGETAAMPASPEAAGGGTPTPPPARTPLQEVLSMVDTVDAACGVTPGGLLPEPNLASTRARMMARAAARHARNMELQLRRTAANAILLKKRLLKAKARAKKERGLRQAAEAKLAEREAVCTLEAGVQASAPPAESSDASVQAEGPPAPEAVDAATSTVPPPAVQDAACGTPPAPAVCDAACGGSLFPMADAGTNTEAARLADAAVSTVAPPAMTTTACGTPAPKTADASCATSPAPTAEASCATAPPPEAKDAGCGTDALETAEAACCVTPVPEKRMAESGAGEGVVLPMIDAGCGQTPAPEPHDVACGMTPAPGPNPGTPEPEVAASSPPPCELEHPAAETPQNGSADPAGGSQRQAHRAQSPPTIDSRPRALRAARTRRGAALLAAVQGQPEPEARARQRGRAPQPEAASSEAEGAAAASRKTRHSRGSAMIEQASHRGEGAAAAKEVVASPGGGRSGRPSDPPPPPQGGGEGTPVISAGKSLSAFSGSAAAAAVSAAKSRSLKDHLESEYDFKYDDGPPDDEASAQMTDKSKNVDAGEEQPAGRGKNKRAANQVTAADNTDDDDEQEDSMPLASIGLEQKQSSRSTRSTRQTRQMDSAASKRQKSGKESSDNTAQSGARPQRTTRRTASKPPEPEEPLPPRRSTRRRNAA</sequence>
<name>A0A061SEJ6_9CHLO</name>
<gene>
    <name evidence="3" type="ORF">TSPGSL018_8624</name>
</gene>
<feature type="compositionally biased region" description="Low complexity" evidence="1">
    <location>
        <begin position="1200"/>
        <end position="1212"/>
    </location>
</feature>
<dbReference type="CDD" id="cd00060">
    <property type="entry name" value="FHA"/>
    <property type="match status" value="1"/>
</dbReference>
<feature type="compositionally biased region" description="Low complexity" evidence="1">
    <location>
        <begin position="1091"/>
        <end position="1106"/>
    </location>
</feature>
<feature type="compositionally biased region" description="Low complexity" evidence="1">
    <location>
        <begin position="475"/>
        <end position="488"/>
    </location>
</feature>
<feature type="compositionally biased region" description="Low complexity" evidence="1">
    <location>
        <begin position="596"/>
        <end position="608"/>
    </location>
</feature>
<dbReference type="AlphaFoldDB" id="A0A061SEJ6"/>